<feature type="compositionally biased region" description="Polar residues" evidence="3">
    <location>
        <begin position="46"/>
        <end position="61"/>
    </location>
</feature>
<proteinExistence type="predicted"/>
<feature type="compositionally biased region" description="Basic and acidic residues" evidence="3">
    <location>
        <begin position="501"/>
        <end position="511"/>
    </location>
</feature>
<dbReference type="Gene3D" id="1.10.555.10">
    <property type="entry name" value="Rho GTPase activation protein"/>
    <property type="match status" value="1"/>
</dbReference>
<dbReference type="PANTHER" id="PTHR23176:SF129">
    <property type="entry name" value="RHO GTPASE ACTIVATING PROTEIN AT 16F, ISOFORM E-RELATED"/>
    <property type="match status" value="1"/>
</dbReference>
<dbReference type="GO" id="GO:0005096">
    <property type="term" value="F:GTPase activator activity"/>
    <property type="evidence" value="ECO:0007669"/>
    <property type="project" value="UniProtKB-KW"/>
</dbReference>
<organism evidence="5 6">
    <name type="scientific">Cryomyces minteri</name>
    <dbReference type="NCBI Taxonomy" id="331657"/>
    <lineage>
        <taxon>Eukaryota</taxon>
        <taxon>Fungi</taxon>
        <taxon>Dikarya</taxon>
        <taxon>Ascomycota</taxon>
        <taxon>Pezizomycotina</taxon>
        <taxon>Dothideomycetes</taxon>
        <taxon>Dothideomycetes incertae sedis</taxon>
        <taxon>Cryomyces</taxon>
    </lineage>
</organism>
<dbReference type="InterPro" id="IPR050729">
    <property type="entry name" value="Rho-GAP"/>
</dbReference>
<dbReference type="EMBL" id="NAJN01000519">
    <property type="protein sequence ID" value="TKA72122.1"/>
    <property type="molecule type" value="Genomic_DNA"/>
</dbReference>
<feature type="region of interest" description="Disordered" evidence="3">
    <location>
        <begin position="469"/>
        <end position="554"/>
    </location>
</feature>
<sequence length="554" mass="61791">MPQGQLAPRDDTEASLRDATPTTLRNIATQRSNIILPNRSDPRSQRVITPSPLQSSQTSNPPAGVDSRPTSASPRSPAFPTYGNLLQARSPLQGSLGSQDQKLLDDNAKISAHNATMWRLLEKQRELIKGLNKDLERAGKDKERFRKKLKDHLVQSASSQPPLDMKYRADTMSERGNTPSPALSDRRVDPLEMARSQASQIGDQAAQNRQIFGIPLAEAVEISPPIGVDVYLPAVIYRCIEYLHAKHATSEEGIFRLSGSNVVIKELKARFHRQGDVKLLDGQYYDVHAVASLLKQYLRDLPSSILTRDLHIDFLRVLDIVEQDKKIAAFAALVHRLPRANAELLQALTGFLLDVTDNADVNKMTVRNVGIVFAPTLNIPAPLISMFLTEFNLIFGNAVDEAPPPVNEIIVTASPPTPEAIRSPRKQMFSDLPTPSYHKMQFHDPSNASSYHHFDKEAYDTGFIPLQPSYEAPVYPQQPQPQPEGAHNSLNGALALTTSREPQRDFTTKEAKQKRRESGMMIVNMGLARQRKSSTQRLREQDEVRRSKEGIAYD</sequence>
<keyword evidence="1" id="KW-0343">GTPase activation</keyword>
<evidence type="ECO:0000256" key="1">
    <source>
        <dbReference type="ARBA" id="ARBA00022468"/>
    </source>
</evidence>
<dbReference type="OrthoDB" id="185175at2759"/>
<evidence type="ECO:0000256" key="2">
    <source>
        <dbReference type="SAM" id="Coils"/>
    </source>
</evidence>
<name>A0A4U0X6J6_9PEZI</name>
<dbReference type="SMART" id="SM00324">
    <property type="entry name" value="RhoGAP"/>
    <property type="match status" value="1"/>
</dbReference>
<feature type="domain" description="Rho-GAP" evidence="4">
    <location>
        <begin position="214"/>
        <end position="406"/>
    </location>
</feature>
<dbReference type="PROSITE" id="PS50238">
    <property type="entry name" value="RHOGAP"/>
    <property type="match status" value="1"/>
</dbReference>
<evidence type="ECO:0000313" key="6">
    <source>
        <dbReference type="Proteomes" id="UP000308768"/>
    </source>
</evidence>
<gene>
    <name evidence="5" type="ORF">B0A49_04424</name>
</gene>
<dbReference type="STRING" id="331657.A0A4U0X6J6"/>
<keyword evidence="6" id="KW-1185">Reference proteome</keyword>
<evidence type="ECO:0000259" key="4">
    <source>
        <dbReference type="PROSITE" id="PS50238"/>
    </source>
</evidence>
<feature type="coiled-coil region" evidence="2">
    <location>
        <begin position="121"/>
        <end position="148"/>
    </location>
</feature>
<evidence type="ECO:0000256" key="3">
    <source>
        <dbReference type="SAM" id="MobiDB-lite"/>
    </source>
</evidence>
<dbReference type="PANTHER" id="PTHR23176">
    <property type="entry name" value="RHO/RAC/CDC GTPASE-ACTIVATING PROTEIN"/>
    <property type="match status" value="1"/>
</dbReference>
<feature type="compositionally biased region" description="Polar residues" evidence="3">
    <location>
        <begin position="20"/>
        <end position="35"/>
    </location>
</feature>
<dbReference type="Pfam" id="PF00620">
    <property type="entry name" value="RhoGAP"/>
    <property type="match status" value="1"/>
</dbReference>
<comment type="caution">
    <text evidence="5">The sequence shown here is derived from an EMBL/GenBank/DDBJ whole genome shotgun (WGS) entry which is preliminary data.</text>
</comment>
<reference evidence="5 6" key="1">
    <citation type="submission" date="2017-03" db="EMBL/GenBank/DDBJ databases">
        <title>Genomes of endolithic fungi from Antarctica.</title>
        <authorList>
            <person name="Coleine C."/>
            <person name="Masonjones S."/>
            <person name="Stajich J.E."/>
        </authorList>
    </citation>
    <scope>NUCLEOTIDE SEQUENCE [LARGE SCALE GENOMIC DNA]</scope>
    <source>
        <strain evidence="5 6">CCFEE 5187</strain>
    </source>
</reference>
<dbReference type="GO" id="GO:0007165">
    <property type="term" value="P:signal transduction"/>
    <property type="evidence" value="ECO:0007669"/>
    <property type="project" value="InterPro"/>
</dbReference>
<feature type="compositionally biased region" description="Basic and acidic residues" evidence="3">
    <location>
        <begin position="537"/>
        <end position="554"/>
    </location>
</feature>
<accession>A0A4U0X6J6</accession>
<feature type="compositionally biased region" description="Low complexity" evidence="3">
    <location>
        <begin position="67"/>
        <end position="81"/>
    </location>
</feature>
<dbReference type="Proteomes" id="UP000308768">
    <property type="component" value="Unassembled WGS sequence"/>
</dbReference>
<dbReference type="AlphaFoldDB" id="A0A4U0X6J6"/>
<keyword evidence="2" id="KW-0175">Coiled coil</keyword>
<protein>
    <recommendedName>
        <fullName evidence="4">Rho-GAP domain-containing protein</fullName>
    </recommendedName>
</protein>
<dbReference type="InterPro" id="IPR000198">
    <property type="entry name" value="RhoGAP_dom"/>
</dbReference>
<feature type="compositionally biased region" description="Polar residues" evidence="3">
    <location>
        <begin position="488"/>
        <end position="500"/>
    </location>
</feature>
<dbReference type="GO" id="GO:0005938">
    <property type="term" value="C:cell cortex"/>
    <property type="evidence" value="ECO:0007669"/>
    <property type="project" value="UniProtKB-ARBA"/>
</dbReference>
<evidence type="ECO:0000313" key="5">
    <source>
        <dbReference type="EMBL" id="TKA72122.1"/>
    </source>
</evidence>
<feature type="region of interest" description="Disordered" evidence="3">
    <location>
        <begin position="1"/>
        <end position="83"/>
    </location>
</feature>
<dbReference type="SUPFAM" id="SSF48350">
    <property type="entry name" value="GTPase activation domain, GAP"/>
    <property type="match status" value="1"/>
</dbReference>
<dbReference type="InterPro" id="IPR008936">
    <property type="entry name" value="Rho_GTPase_activation_prot"/>
</dbReference>